<keyword evidence="3" id="KW-1185">Reference proteome</keyword>
<dbReference type="EMBL" id="JX100809">
    <property type="protein sequence ID" value="AFU88661.1"/>
    <property type="molecule type" value="Genomic_DNA"/>
</dbReference>
<dbReference type="KEGG" id="vg:13996878"/>
<evidence type="ECO:0000313" key="3">
    <source>
        <dbReference type="Proteomes" id="UP000000460"/>
    </source>
</evidence>
<dbReference type="KEGG" id="vg:13996553"/>
<dbReference type="GeneID" id="13996878"/>
<dbReference type="EMBL" id="JX100809">
    <property type="protein sequence ID" value="AFU88336.1"/>
    <property type="molecule type" value="Genomic_DNA"/>
</dbReference>
<gene>
    <name evidence="1" type="ORF">CcrSwift_gp018</name>
    <name evidence="2" type="ORF">CcrSwift_gp343</name>
</gene>
<evidence type="ECO:0000313" key="1">
    <source>
        <dbReference type="EMBL" id="AFU88336.1"/>
    </source>
</evidence>
<evidence type="ECO:0000313" key="2">
    <source>
        <dbReference type="EMBL" id="AFU88661.1"/>
    </source>
</evidence>
<sequence>MTRPGPASLLTPQARFSSPRVLILPGAAPMPIRQPRGLCAVECVALGVTLGAALYLAARVFGLV</sequence>
<dbReference type="GeneID" id="13996553"/>
<dbReference type="RefSeq" id="YP_006990076.1">
    <property type="nucleotide sequence ID" value="NC_019411.1"/>
</dbReference>
<accession>K4JU29</accession>
<proteinExistence type="predicted"/>
<dbReference type="Proteomes" id="UP000000460">
    <property type="component" value="Segment"/>
</dbReference>
<protein>
    <submittedName>
        <fullName evidence="2">Uncharacterized protein</fullName>
    </submittedName>
</protein>
<organism evidence="2 3">
    <name type="scientific">Caulobacter phage CcrSwift</name>
    <dbReference type="NCBI Taxonomy" id="2927984"/>
    <lineage>
        <taxon>Viruses</taxon>
        <taxon>Duplodnaviria</taxon>
        <taxon>Heunggongvirae</taxon>
        <taxon>Uroviricota</taxon>
        <taxon>Caudoviricetes</taxon>
        <taxon>Jeanschmidtviridae</taxon>
        <taxon>Shapirovirus</taxon>
        <taxon>Shapirovirus swift</taxon>
    </lineage>
</organism>
<name>K4JU29_9CAUD</name>
<reference evidence="2 3" key="1">
    <citation type="journal article" date="2012" name="BMC Genomics">
        <title>The Caulobacter crescentus phage phiCbK: genomics of a canonical phage.</title>
        <authorList>
            <person name="Gill J.J."/>
            <person name="Berry J.D."/>
            <person name="Russell W.K."/>
            <person name="Lessor L."/>
            <person name="Escobar Garcia D.A."/>
            <person name="Hernandez D."/>
            <person name="Kane A."/>
            <person name="Keene J."/>
            <person name="Maddox M."/>
            <person name="Martin R."/>
            <person name="Mohan S."/>
            <person name="Thorn A.M."/>
            <person name="Russell D.H."/>
            <person name="Young R."/>
        </authorList>
    </citation>
    <scope>NUCLEOTIDE SEQUENCE [LARGE SCALE GENOMIC DNA]</scope>
</reference>
<dbReference type="RefSeq" id="YP_006989751.1">
    <property type="nucleotide sequence ID" value="NC_019411.1"/>
</dbReference>